<sequence>MTSLKSAYVPFVDKYDETGVMLPLMVSAVFINEVESEKYFSLRALKHWDIDEEKLSRDFSEIIDRNSLVHVKYDDIKLNKYYLHYNDDTGRLTRVKVVDIPEDDKKNLQKLTVFSCDSSRVDDIKDGKIYEIPDLLDSLIDYPLQLYCQLPSRKCLDLLNLPSSSDFDNLTVVKAIILENSNIPTSIILEGGTGDVKFDIKNMFSKLNSQLQKSWETFVDAMTTGEIRQILSKSSESGNFKIIPEDDVYIIDIDNFDAVHIRSTSMSIIECFYSSYLKEYFEIENFRERQKVPKNEIVLGCIYIAYVEFLKRFTRIQIIDLDNHKEFFTFTVIDYPGIVSRKVKTSSFQIYYLVQGLNIPPLYQTVKISSVEDKKPNDKNVLIDIASKGGRYTLKIDEHTGIATLFNNIPNEEGDLMDKVMKKIEEDYMMSCYSDENGLITKSCRLQAPIKVKRCSFNQSMTNVKGRLRLRCVANSKNGI</sequence>
<dbReference type="AlphaFoldDB" id="A0A090MX30"/>
<dbReference type="WBParaSite" id="SRAE_1000297200.1">
    <property type="protein sequence ID" value="SRAE_1000297200.1"/>
    <property type="gene ID" value="WBGene00259589"/>
</dbReference>
<dbReference type="EMBL" id="LN609528">
    <property type="protein sequence ID" value="CEF64719.1"/>
    <property type="molecule type" value="Genomic_DNA"/>
</dbReference>
<proteinExistence type="predicted"/>
<reference evidence="1 2" key="1">
    <citation type="submission" date="2014-09" db="EMBL/GenBank/DDBJ databases">
        <authorList>
            <person name="Martin A.A."/>
        </authorList>
    </citation>
    <scope>NUCLEOTIDE SEQUENCE</scope>
    <source>
        <strain evidence="2">ED321</strain>
        <strain evidence="1">ED321 Heterogonic</strain>
    </source>
</reference>
<name>A0A090MX30_STRRB</name>
<dbReference type="Proteomes" id="UP000035682">
    <property type="component" value="Unplaced"/>
</dbReference>
<accession>A0A090MX30</accession>
<dbReference type="STRING" id="34506.A0A090MX30"/>
<evidence type="ECO:0000313" key="3">
    <source>
        <dbReference type="WBParaSite" id="SRAE_1000297200.1"/>
    </source>
</evidence>
<protein>
    <submittedName>
        <fullName evidence="3">Tudor domain-containing protein</fullName>
    </submittedName>
</protein>
<evidence type="ECO:0000313" key="1">
    <source>
        <dbReference type="EMBL" id="CEF64719.1"/>
    </source>
</evidence>
<dbReference type="WormBase" id="SRAE_1000297200">
    <property type="protein sequence ID" value="SRP04158"/>
    <property type="gene ID" value="WBGene00259589"/>
</dbReference>
<gene>
    <name evidence="1 3 4" type="ORF">SRAE_1000297200</name>
</gene>
<dbReference type="GeneID" id="36377084"/>
<reference evidence="3" key="2">
    <citation type="submission" date="2020-12" db="UniProtKB">
        <authorList>
            <consortium name="WormBaseParasite"/>
        </authorList>
    </citation>
    <scope>IDENTIFICATION</scope>
</reference>
<dbReference type="CTD" id="36377084"/>
<evidence type="ECO:0000313" key="2">
    <source>
        <dbReference type="Proteomes" id="UP000035682"/>
    </source>
</evidence>
<keyword evidence="2" id="KW-1185">Reference proteome</keyword>
<evidence type="ECO:0000313" key="4">
    <source>
        <dbReference type="WormBase" id="SRAE_1000297200"/>
    </source>
</evidence>
<dbReference type="RefSeq" id="XP_024503920.1">
    <property type="nucleotide sequence ID" value="XM_024650110.1"/>
</dbReference>
<organism evidence="1">
    <name type="scientific">Strongyloides ratti</name>
    <name type="common">Parasitic roundworm</name>
    <dbReference type="NCBI Taxonomy" id="34506"/>
    <lineage>
        <taxon>Eukaryota</taxon>
        <taxon>Metazoa</taxon>
        <taxon>Ecdysozoa</taxon>
        <taxon>Nematoda</taxon>
        <taxon>Chromadorea</taxon>
        <taxon>Rhabditida</taxon>
        <taxon>Tylenchina</taxon>
        <taxon>Panagrolaimomorpha</taxon>
        <taxon>Strongyloidoidea</taxon>
        <taxon>Strongyloididae</taxon>
        <taxon>Strongyloides</taxon>
    </lineage>
</organism>